<gene>
    <name evidence="3" type="ORF">COW49_03120</name>
</gene>
<feature type="non-terminal residue" evidence="3">
    <location>
        <position position="72"/>
    </location>
</feature>
<accession>A0A2M7FCY9</accession>
<evidence type="ECO:0000259" key="2">
    <source>
        <dbReference type="Pfam" id="PF03772"/>
    </source>
</evidence>
<evidence type="ECO:0000313" key="4">
    <source>
        <dbReference type="Proteomes" id="UP000228497"/>
    </source>
</evidence>
<dbReference type="Proteomes" id="UP000228497">
    <property type="component" value="Unassembled WGS sequence"/>
</dbReference>
<keyword evidence="1" id="KW-1133">Transmembrane helix</keyword>
<feature type="transmembrane region" description="Helical" evidence="1">
    <location>
        <begin position="41"/>
        <end position="71"/>
    </location>
</feature>
<evidence type="ECO:0000313" key="3">
    <source>
        <dbReference type="EMBL" id="PIV86834.1"/>
    </source>
</evidence>
<protein>
    <recommendedName>
        <fullName evidence="2">ComEC/Rec2-related protein domain-containing protein</fullName>
    </recommendedName>
</protein>
<name>A0A2M7FCY9_9BACT</name>
<feature type="transmembrane region" description="Helical" evidence="1">
    <location>
        <begin position="6"/>
        <end position="29"/>
    </location>
</feature>
<feature type="non-terminal residue" evidence="3">
    <location>
        <position position="1"/>
    </location>
</feature>
<feature type="domain" description="ComEC/Rec2-related protein" evidence="2">
    <location>
        <begin position="2"/>
        <end position="71"/>
    </location>
</feature>
<dbReference type="AlphaFoldDB" id="A0A2M7FCY9"/>
<dbReference type="InterPro" id="IPR004477">
    <property type="entry name" value="ComEC_N"/>
</dbReference>
<evidence type="ECO:0000256" key="1">
    <source>
        <dbReference type="SAM" id="Phobius"/>
    </source>
</evidence>
<keyword evidence="1" id="KW-0472">Membrane</keyword>
<reference evidence="4" key="1">
    <citation type="submission" date="2017-09" db="EMBL/GenBank/DDBJ databases">
        <title>Depth-based differentiation of microbial function through sediment-hosted aquifers and enrichment of novel symbionts in the deep terrestrial subsurface.</title>
        <authorList>
            <person name="Probst A.J."/>
            <person name="Ladd B."/>
            <person name="Jarett J.K."/>
            <person name="Geller-Mcgrath D.E."/>
            <person name="Sieber C.M.K."/>
            <person name="Emerson J.B."/>
            <person name="Anantharaman K."/>
            <person name="Thomas B.C."/>
            <person name="Malmstrom R."/>
            <person name="Stieglmeier M."/>
            <person name="Klingl A."/>
            <person name="Woyke T."/>
            <person name="Ryan C.M."/>
            <person name="Banfield J.F."/>
        </authorList>
    </citation>
    <scope>NUCLEOTIDE SEQUENCE [LARGE SCALE GENOMIC DNA]</scope>
</reference>
<keyword evidence="1" id="KW-0812">Transmembrane</keyword>
<dbReference type="Pfam" id="PF03772">
    <property type="entry name" value="Competence"/>
    <property type="match status" value="1"/>
</dbReference>
<proteinExistence type="predicted"/>
<dbReference type="EMBL" id="PFFD01000139">
    <property type="protein sequence ID" value="PIV86834.1"/>
    <property type="molecule type" value="Genomic_DNA"/>
</dbReference>
<sequence length="72" mass="7440">TRSGLVQIIVLSGYNVMVVAEWIMAALALTTLSKRWGAGAGALAVFVFVGIAGASATAIRAMLMALIALYAR</sequence>
<organism evidence="3 4">
    <name type="scientific">Candidatus Kaiserbacteria bacterium CG17_big_fil_post_rev_8_21_14_2_50_51_7</name>
    <dbReference type="NCBI Taxonomy" id="1974613"/>
    <lineage>
        <taxon>Bacteria</taxon>
        <taxon>Candidatus Kaiseribacteriota</taxon>
    </lineage>
</organism>
<comment type="caution">
    <text evidence="3">The sequence shown here is derived from an EMBL/GenBank/DDBJ whole genome shotgun (WGS) entry which is preliminary data.</text>
</comment>